<reference evidence="2 3" key="1">
    <citation type="submission" date="2015-04" db="EMBL/GenBank/DDBJ databases">
        <authorList>
            <person name="Heijne W.H."/>
            <person name="Fedorova N.D."/>
            <person name="Nierman W.C."/>
            <person name="Vollebregt A.W."/>
            <person name="Zhao Z."/>
            <person name="Wu L."/>
            <person name="Kumar M."/>
            <person name="Stam H."/>
            <person name="van den Berg M.A."/>
            <person name="Pel H.J."/>
        </authorList>
    </citation>
    <scope>NUCLEOTIDE SEQUENCE [LARGE SCALE GENOMIC DNA]</scope>
    <source>
        <strain evidence="2 3">CBS 393.64</strain>
    </source>
</reference>
<comment type="caution">
    <text evidence="2">The sequence shown here is derived from an EMBL/GenBank/DDBJ whole genome shotgun (WGS) entry which is preliminary data.</text>
</comment>
<gene>
    <name evidence="2" type="ORF">T310_8820</name>
</gene>
<keyword evidence="1" id="KW-0472">Membrane</keyword>
<evidence type="ECO:0000313" key="2">
    <source>
        <dbReference type="EMBL" id="KKA17355.1"/>
    </source>
</evidence>
<dbReference type="GeneID" id="25320969"/>
<feature type="non-terminal residue" evidence="2">
    <location>
        <position position="1"/>
    </location>
</feature>
<dbReference type="AlphaFoldDB" id="A0A0F4YGY1"/>
<name>A0A0F4YGY1_RASE3</name>
<protein>
    <submittedName>
        <fullName evidence="2">Uncharacterized protein</fullName>
    </submittedName>
</protein>
<organism evidence="2 3">
    <name type="scientific">Rasamsonia emersonii (strain ATCC 16479 / CBS 393.64 / IMI 116815)</name>
    <dbReference type="NCBI Taxonomy" id="1408163"/>
    <lineage>
        <taxon>Eukaryota</taxon>
        <taxon>Fungi</taxon>
        <taxon>Dikarya</taxon>
        <taxon>Ascomycota</taxon>
        <taxon>Pezizomycotina</taxon>
        <taxon>Eurotiomycetes</taxon>
        <taxon>Eurotiomycetidae</taxon>
        <taxon>Eurotiales</taxon>
        <taxon>Trichocomaceae</taxon>
        <taxon>Rasamsonia</taxon>
    </lineage>
</organism>
<dbReference type="Proteomes" id="UP000053958">
    <property type="component" value="Unassembled WGS sequence"/>
</dbReference>
<dbReference type="EMBL" id="LASV01000664">
    <property type="protein sequence ID" value="KKA17355.1"/>
    <property type="molecule type" value="Genomic_DNA"/>
</dbReference>
<proteinExistence type="predicted"/>
<keyword evidence="1" id="KW-1133">Transmembrane helix</keyword>
<evidence type="ECO:0000313" key="3">
    <source>
        <dbReference type="Proteomes" id="UP000053958"/>
    </source>
</evidence>
<feature type="transmembrane region" description="Helical" evidence="1">
    <location>
        <begin position="135"/>
        <end position="156"/>
    </location>
</feature>
<evidence type="ECO:0000256" key="1">
    <source>
        <dbReference type="SAM" id="Phobius"/>
    </source>
</evidence>
<dbReference type="RefSeq" id="XP_013323967.1">
    <property type="nucleotide sequence ID" value="XM_013468513.1"/>
</dbReference>
<keyword evidence="1" id="KW-0812">Transmembrane</keyword>
<accession>A0A0F4YGY1</accession>
<keyword evidence="3" id="KW-1185">Reference proteome</keyword>
<sequence length="161" mass="18984">LLRIQCIISYVGRWRYARLELGPQDTAQAILQLKVLDHRAEPVASDLGVQRVDDRLDVLPRQRVVQFVVLQALQHHNRRYLTLRDELLAEIQQRLQVRRWQVVRLVRVLIPFRHVFDMAGRRTRRHERMAGEEHLILYVFSCLTTEILGVVAAWSFQSVSN</sequence>